<dbReference type="SUPFAM" id="SSF53067">
    <property type="entry name" value="Actin-like ATPase domain"/>
    <property type="match status" value="2"/>
</dbReference>
<feature type="non-terminal residue" evidence="1">
    <location>
        <position position="1"/>
    </location>
</feature>
<dbReference type="InterPro" id="IPR043129">
    <property type="entry name" value="ATPase_NBD"/>
</dbReference>
<evidence type="ECO:0000313" key="2">
    <source>
        <dbReference type="Proteomes" id="UP001164746"/>
    </source>
</evidence>
<accession>A0ABY7DNG4</accession>
<evidence type="ECO:0000313" key="1">
    <source>
        <dbReference type="EMBL" id="WAQ98267.1"/>
    </source>
</evidence>
<dbReference type="EMBL" id="CP111014">
    <property type="protein sequence ID" value="WAQ98267.1"/>
    <property type="molecule type" value="Genomic_DNA"/>
</dbReference>
<keyword evidence="2" id="KW-1185">Reference proteome</keyword>
<dbReference type="Proteomes" id="UP001164746">
    <property type="component" value="Chromosome 3"/>
</dbReference>
<gene>
    <name evidence="1" type="ORF">MAR_022640</name>
</gene>
<dbReference type="Gene3D" id="3.30.420.40">
    <property type="match status" value="5"/>
</dbReference>
<dbReference type="Gene3D" id="3.90.640.10">
    <property type="entry name" value="Actin, Chain A, domain 4"/>
    <property type="match status" value="2"/>
</dbReference>
<reference evidence="1" key="1">
    <citation type="submission" date="2022-11" db="EMBL/GenBank/DDBJ databases">
        <title>Centuries of genome instability and evolution in soft-shell clam transmissible cancer (bioRxiv).</title>
        <authorList>
            <person name="Hart S.F.M."/>
            <person name="Yonemitsu M.A."/>
            <person name="Giersch R.M."/>
            <person name="Beal B.F."/>
            <person name="Arriagada G."/>
            <person name="Davis B.W."/>
            <person name="Ostrander E.A."/>
            <person name="Goff S.P."/>
            <person name="Metzger M.J."/>
        </authorList>
    </citation>
    <scope>NUCLEOTIDE SEQUENCE</scope>
    <source>
        <strain evidence="1">MELC-2E11</strain>
        <tissue evidence="1">Siphon/mantle</tissue>
    </source>
</reference>
<protein>
    <submittedName>
        <fullName evidence="1">HS12B-like protein</fullName>
    </submittedName>
</protein>
<organism evidence="1 2">
    <name type="scientific">Mya arenaria</name>
    <name type="common">Soft-shell clam</name>
    <dbReference type="NCBI Taxonomy" id="6604"/>
    <lineage>
        <taxon>Eukaryota</taxon>
        <taxon>Metazoa</taxon>
        <taxon>Spiralia</taxon>
        <taxon>Lophotrochozoa</taxon>
        <taxon>Mollusca</taxon>
        <taxon>Bivalvia</taxon>
        <taxon>Autobranchia</taxon>
        <taxon>Heteroconchia</taxon>
        <taxon>Euheterodonta</taxon>
        <taxon>Imparidentia</taxon>
        <taxon>Neoheterodontei</taxon>
        <taxon>Myida</taxon>
        <taxon>Myoidea</taxon>
        <taxon>Myidae</taxon>
        <taxon>Mya</taxon>
    </lineage>
</organism>
<dbReference type="PANTHER" id="PTHR14187:SF5">
    <property type="entry name" value="HEAT SHOCK 70 KDA PROTEIN 12A"/>
    <property type="match status" value="1"/>
</dbReference>
<dbReference type="CDD" id="cd10229">
    <property type="entry name" value="ASKHA_NBD_HSP70_HSPA12"/>
    <property type="match status" value="1"/>
</dbReference>
<name>A0ABY7DNG4_MYAAR</name>
<sequence>AGIKKDSLTIATEPEAFSLFCMHIPIEELNMTGASLSQSQMSPFSTGQRYMVVDAGGDTVSINVIELVGEGQLKVLNMSGGSWGGTRVDEAFEDFMRKLVEKVVFDEFKKTYVKQFIEMQREFEVKKFCLSHAKVGKETIKFPVELMNLYKKMTNKEMGEAVQQFQGNLTWTAGKLRVNCNLVRGWFKDSSDDIVKHARDLFRQPAMLSCETILLVGGHAESSVLQQAFRNNFSDKRLIVPEGARTAVLKGAVLFGHLKPYLSTVYCSSECYSGDQEKRTKPVHTIIVAAIDFGSAFSGFAFAVRGDLETVSENPKISTGTGFVSEKQISYKTPTVLLLNPDKSFAAFGYAAEEKYSTLFEDDRERKSSSYRSYYYFRHLKMRLYSSDRPMMLSRDVKIQDEHGKRMKAIDVFSICIKYLAGLDGNRLTIALEPEAASLFCMRVPIKSQAEASTTVSQFQEGTKYMVVDAGGGTVDVIVHEIVGDKNLKELTSASGGPWGGTMVDNEFDAFMETIFGKDFYFRFKNECVGDYIGLHRELELRKRKISSNADGKQTFSLPFALLELIDKKMLKLVDKRLKIYKGDVSLKGGKLRIASEIMKGWFKESCLKTTQHLKRILQQNACDGTNTILLVGGYAESPMLQSEIKDAFRDKTVIIPDEPGLAVLKGAVLFGNDPLVVVSRIARCSYGIRVYQDYDPKIHPKKKKTTVGGKLKCKDIFAKHVQRGDELVVGQAQLHKRYTKVEADQTTLGVYIYTSTNDDARYVDDNDCTYLGCLEIEVPPGDSKENGIKVSMTFGGTELKVEARDEKYGVKKIANFDFLVDNLNPQ</sequence>
<dbReference type="PANTHER" id="PTHR14187">
    <property type="entry name" value="ALPHA KINASE/ELONGATION FACTOR 2 KINASE"/>
    <property type="match status" value="1"/>
</dbReference>
<proteinExistence type="predicted"/>